<reference evidence="2" key="1">
    <citation type="submission" date="2022-11" db="EMBL/GenBank/DDBJ databases">
        <authorList>
            <person name="Hyden B.L."/>
            <person name="Feng K."/>
            <person name="Yates T."/>
            <person name="Jawdy S."/>
            <person name="Smart L.B."/>
            <person name="Muchero W."/>
        </authorList>
    </citation>
    <scope>NUCLEOTIDE SEQUENCE</scope>
    <source>
        <tissue evidence="2">Shoot tip</tissue>
    </source>
</reference>
<gene>
    <name evidence="2" type="ORF">OIU79_008921</name>
</gene>
<accession>A0A9Q0TJG6</accession>
<feature type="coiled-coil region" evidence="1">
    <location>
        <begin position="40"/>
        <end position="74"/>
    </location>
</feature>
<name>A0A9Q0TJG6_SALPP</name>
<sequence length="179" mass="20272">MLTVPRHMLVRPGEPQHGINIAVTPEDHKEKKRKIDAKYRLGCKTRKEELRIKLQNLREENAELKREKESCSKEDNSMAQKLQSKELEIGHLKREIGDSKKVISRPNKFVGDSVTKTLFVQQLMLSAFMRISCPGSVYLSLVYHFCGLTTLVSSLLLSCAIMSTPYALAGYGKYLSVDS</sequence>
<keyword evidence="3" id="KW-1185">Reference proteome</keyword>
<dbReference type="AlphaFoldDB" id="A0A9Q0TJG6"/>
<evidence type="ECO:0000256" key="1">
    <source>
        <dbReference type="SAM" id="Coils"/>
    </source>
</evidence>
<evidence type="ECO:0000313" key="3">
    <source>
        <dbReference type="Proteomes" id="UP001151532"/>
    </source>
</evidence>
<organism evidence="2 3">
    <name type="scientific">Salix purpurea</name>
    <name type="common">Purple osier willow</name>
    <dbReference type="NCBI Taxonomy" id="77065"/>
    <lineage>
        <taxon>Eukaryota</taxon>
        <taxon>Viridiplantae</taxon>
        <taxon>Streptophyta</taxon>
        <taxon>Embryophyta</taxon>
        <taxon>Tracheophyta</taxon>
        <taxon>Spermatophyta</taxon>
        <taxon>Magnoliopsida</taxon>
        <taxon>eudicotyledons</taxon>
        <taxon>Gunneridae</taxon>
        <taxon>Pentapetalae</taxon>
        <taxon>rosids</taxon>
        <taxon>fabids</taxon>
        <taxon>Malpighiales</taxon>
        <taxon>Salicaceae</taxon>
        <taxon>Saliceae</taxon>
        <taxon>Salix</taxon>
    </lineage>
</organism>
<protein>
    <recommendedName>
        <fullName evidence="4">BZIP domain-containing protein</fullName>
    </recommendedName>
</protein>
<evidence type="ECO:0000313" key="2">
    <source>
        <dbReference type="EMBL" id="KAJ6712819.1"/>
    </source>
</evidence>
<reference evidence="2" key="2">
    <citation type="journal article" date="2023" name="Int. J. Mol. Sci.">
        <title>De Novo Assembly and Annotation of 11 Diverse Shrub Willow (Salix) Genomes Reveals Novel Gene Organization in Sex-Linked Regions.</title>
        <authorList>
            <person name="Hyden B."/>
            <person name="Feng K."/>
            <person name="Yates T.B."/>
            <person name="Jawdy S."/>
            <person name="Cereghino C."/>
            <person name="Smart L.B."/>
            <person name="Muchero W."/>
        </authorList>
    </citation>
    <scope>NUCLEOTIDE SEQUENCE</scope>
    <source>
        <tissue evidence="2">Shoot tip</tissue>
    </source>
</reference>
<dbReference type="Proteomes" id="UP001151532">
    <property type="component" value="Chromosome 1"/>
</dbReference>
<proteinExistence type="predicted"/>
<dbReference type="EMBL" id="JAPFFK010000015">
    <property type="protein sequence ID" value="KAJ6712819.1"/>
    <property type="molecule type" value="Genomic_DNA"/>
</dbReference>
<evidence type="ECO:0008006" key="4">
    <source>
        <dbReference type="Google" id="ProtNLM"/>
    </source>
</evidence>
<comment type="caution">
    <text evidence="2">The sequence shown here is derived from an EMBL/GenBank/DDBJ whole genome shotgun (WGS) entry which is preliminary data.</text>
</comment>
<keyword evidence="1" id="KW-0175">Coiled coil</keyword>